<dbReference type="EMBL" id="BSFL01000001">
    <property type="protein sequence ID" value="GLK79462.1"/>
    <property type="molecule type" value="Genomic_DNA"/>
</dbReference>
<keyword evidence="8 15" id="KW-0378">Hydrolase</keyword>
<dbReference type="CDD" id="cd03891">
    <property type="entry name" value="M20_DapE_proteobac"/>
    <property type="match status" value="1"/>
</dbReference>
<dbReference type="PANTHER" id="PTHR43808">
    <property type="entry name" value="ACETYLORNITHINE DEACETYLASE"/>
    <property type="match status" value="1"/>
</dbReference>
<evidence type="ECO:0000256" key="15">
    <source>
        <dbReference type="HAMAP-Rule" id="MF_01690"/>
    </source>
</evidence>
<gene>
    <name evidence="15 17" type="primary">dapE</name>
    <name evidence="17" type="ORF">GCM10008174_12030</name>
</gene>
<protein>
    <recommendedName>
        <fullName evidence="5 15">Succinyl-diaminopimelate desuccinylase</fullName>
        <shortName evidence="15">SDAP desuccinylase</shortName>
        <ecNumber evidence="4 15">3.5.1.18</ecNumber>
    </recommendedName>
    <alternativeName>
        <fullName evidence="13 15">N-succinyl-LL-2,6-diaminoheptanedioate amidohydrolase</fullName>
    </alternativeName>
</protein>
<reference evidence="17" key="1">
    <citation type="journal article" date="2014" name="Int. J. Syst. Evol. Microbiol.">
        <title>Complete genome sequence of Corynebacterium casei LMG S-19264T (=DSM 44701T), isolated from a smear-ripened cheese.</title>
        <authorList>
            <consortium name="US DOE Joint Genome Institute (JGI-PGF)"/>
            <person name="Walter F."/>
            <person name="Albersmeier A."/>
            <person name="Kalinowski J."/>
            <person name="Ruckert C."/>
        </authorList>
    </citation>
    <scope>NUCLEOTIDE SEQUENCE</scope>
    <source>
        <strain evidence="17">VKM B-2748</strain>
    </source>
</reference>
<evidence type="ECO:0000256" key="13">
    <source>
        <dbReference type="ARBA" id="ARBA00031891"/>
    </source>
</evidence>
<dbReference type="PANTHER" id="PTHR43808:SF31">
    <property type="entry name" value="N-ACETYL-L-CITRULLINE DEACETYLASE"/>
    <property type="match status" value="1"/>
</dbReference>
<dbReference type="NCBIfam" id="NF009557">
    <property type="entry name" value="PRK13009.1"/>
    <property type="match status" value="1"/>
</dbReference>
<feature type="binding site" evidence="15">
    <location>
        <position position="107"/>
    </location>
    <ligand>
        <name>Zn(2+)</name>
        <dbReference type="ChEBI" id="CHEBI:29105"/>
        <label>1</label>
    </ligand>
</feature>
<feature type="active site" description="Proton acceptor" evidence="15">
    <location>
        <position position="141"/>
    </location>
</feature>
<comment type="pathway">
    <text evidence="1 15">Amino-acid biosynthesis; L-lysine biosynthesis via DAP pathway; LL-2,6-diaminopimelate from (S)-tetrahydrodipicolinate (succinylase route): step 3/3.</text>
</comment>
<evidence type="ECO:0000256" key="3">
    <source>
        <dbReference type="ARBA" id="ARBA00011738"/>
    </source>
</evidence>
<sequence>MSIDPRDPVAVAQALIRCESVTPAEGGAQALLESLLAPLGFEVWRPTFSDEGTPDVANLYARRGEGEAFVLAGHTDVVPTGDEARWTEGPFSGAIAGGELYGRGAVDMKGAIACMVAAVARALDGGPGLAGPVAFLITGDEEGPAINGTAKLLEWAHARGERFSGCLLGEPTNPEALGDVAKIGRRGSLSGTVTLPGVQGHVAYPHLARNPVRELAPALTALLGEPLDEGTEHFEPSNLEVVGVRSGTGAFNVIPGDAALQFNVRYNDLHTADSLMALIRDRLDDALGAGAYALAFEPANADAFLTAPGPLVEAVSAAIEAETGRRPALTTGGGTSDARFIKSYCPVIEFGLVGQTMHQIDERVAVADLETLTRIYQRALGTAFG</sequence>
<keyword evidence="10 15" id="KW-0220">Diaminopimelate biosynthesis</keyword>
<dbReference type="GO" id="GO:0008777">
    <property type="term" value="F:acetylornithine deacetylase activity"/>
    <property type="evidence" value="ECO:0007669"/>
    <property type="project" value="TreeGrafter"/>
</dbReference>
<comment type="caution">
    <text evidence="17">The sequence shown here is derived from an EMBL/GenBank/DDBJ whole genome shotgun (WGS) entry which is preliminary data.</text>
</comment>
<dbReference type="AlphaFoldDB" id="A0A9W6JLT0"/>
<dbReference type="SUPFAM" id="SSF55031">
    <property type="entry name" value="Bacterial exopeptidase dimerisation domain"/>
    <property type="match status" value="1"/>
</dbReference>
<keyword evidence="6 15" id="KW-0028">Amino-acid biosynthesis</keyword>
<reference evidence="17" key="2">
    <citation type="submission" date="2023-01" db="EMBL/GenBank/DDBJ databases">
        <authorList>
            <person name="Sun Q."/>
            <person name="Evtushenko L."/>
        </authorList>
    </citation>
    <scope>NUCLEOTIDE SEQUENCE</scope>
    <source>
        <strain evidence="17">VKM B-2748</strain>
    </source>
</reference>
<proteinExistence type="inferred from homology"/>
<dbReference type="Pfam" id="PF07687">
    <property type="entry name" value="M20_dimer"/>
    <property type="match status" value="1"/>
</dbReference>
<dbReference type="EC" id="3.5.1.18" evidence="4 15"/>
<dbReference type="NCBIfam" id="TIGR01246">
    <property type="entry name" value="dapE_proteo"/>
    <property type="match status" value="1"/>
</dbReference>
<feature type="binding site" evidence="15">
    <location>
        <position position="74"/>
    </location>
    <ligand>
        <name>Zn(2+)</name>
        <dbReference type="ChEBI" id="CHEBI:29105"/>
        <label>1</label>
    </ligand>
</feature>
<dbReference type="InterPro" id="IPR001261">
    <property type="entry name" value="ArgE/DapE_CS"/>
</dbReference>
<dbReference type="GO" id="GO:0019877">
    <property type="term" value="P:diaminopimelate biosynthetic process"/>
    <property type="evidence" value="ECO:0007669"/>
    <property type="project" value="UniProtKB-UniRule"/>
</dbReference>
<comment type="catalytic activity">
    <reaction evidence="14 15">
        <text>N-succinyl-(2S,6S)-2,6-diaminopimelate + H2O = (2S,6S)-2,6-diaminopimelate + succinate</text>
        <dbReference type="Rhea" id="RHEA:22608"/>
        <dbReference type="ChEBI" id="CHEBI:15377"/>
        <dbReference type="ChEBI" id="CHEBI:30031"/>
        <dbReference type="ChEBI" id="CHEBI:57609"/>
        <dbReference type="ChEBI" id="CHEBI:58087"/>
        <dbReference type="EC" id="3.5.1.18"/>
    </reaction>
</comment>
<evidence type="ECO:0000313" key="17">
    <source>
        <dbReference type="EMBL" id="GLK79462.1"/>
    </source>
</evidence>
<dbReference type="InterPro" id="IPR011650">
    <property type="entry name" value="Peptidase_M20_dimer"/>
</dbReference>
<feature type="binding site" evidence="15">
    <location>
        <position position="170"/>
    </location>
    <ligand>
        <name>Zn(2+)</name>
        <dbReference type="ChEBI" id="CHEBI:29105"/>
        <label>1</label>
    </ligand>
</feature>
<feature type="binding site" evidence="15">
    <location>
        <position position="107"/>
    </location>
    <ligand>
        <name>Zn(2+)</name>
        <dbReference type="ChEBI" id="CHEBI:29105"/>
        <label>2</label>
    </ligand>
</feature>
<feature type="domain" description="Peptidase M20 dimerisation" evidence="16">
    <location>
        <begin position="183"/>
        <end position="288"/>
    </location>
</feature>
<dbReference type="GO" id="GO:0050897">
    <property type="term" value="F:cobalt ion binding"/>
    <property type="evidence" value="ECO:0007669"/>
    <property type="project" value="UniProtKB-UniRule"/>
</dbReference>
<dbReference type="GO" id="GO:0009089">
    <property type="term" value="P:lysine biosynthetic process via diaminopimelate"/>
    <property type="evidence" value="ECO:0007669"/>
    <property type="project" value="UniProtKB-UniRule"/>
</dbReference>
<dbReference type="SUPFAM" id="SSF53187">
    <property type="entry name" value="Zn-dependent exopeptidases"/>
    <property type="match status" value="1"/>
</dbReference>
<evidence type="ECO:0000256" key="11">
    <source>
        <dbReference type="ARBA" id="ARBA00023154"/>
    </source>
</evidence>
<dbReference type="HAMAP" id="MF_01690">
    <property type="entry name" value="DapE"/>
    <property type="match status" value="1"/>
</dbReference>
<dbReference type="InterPro" id="IPR002933">
    <property type="entry name" value="Peptidase_M20"/>
</dbReference>
<dbReference type="GO" id="GO:0008270">
    <property type="term" value="F:zinc ion binding"/>
    <property type="evidence" value="ECO:0007669"/>
    <property type="project" value="UniProtKB-UniRule"/>
</dbReference>
<evidence type="ECO:0000259" key="16">
    <source>
        <dbReference type="Pfam" id="PF07687"/>
    </source>
</evidence>
<name>A0A9W6JLT0_9HYPH</name>
<keyword evidence="11 15" id="KW-0457">Lysine biosynthesis</keyword>
<dbReference type="Proteomes" id="UP001143309">
    <property type="component" value="Unassembled WGS sequence"/>
</dbReference>
<dbReference type="Pfam" id="PF01546">
    <property type="entry name" value="Peptidase_M20"/>
    <property type="match status" value="1"/>
</dbReference>
<evidence type="ECO:0000256" key="14">
    <source>
        <dbReference type="ARBA" id="ARBA00051301"/>
    </source>
</evidence>
<keyword evidence="18" id="KW-1185">Reference proteome</keyword>
<dbReference type="PROSITE" id="PS00759">
    <property type="entry name" value="ARGE_DAPE_CPG2_2"/>
    <property type="match status" value="1"/>
</dbReference>
<feature type="binding site" evidence="15">
    <location>
        <position position="358"/>
    </location>
    <ligand>
        <name>Zn(2+)</name>
        <dbReference type="ChEBI" id="CHEBI:29105"/>
        <label>2</label>
    </ligand>
</feature>
<organism evidence="17 18">
    <name type="scientific">Methylopila turkensis</name>
    <dbReference type="NCBI Taxonomy" id="1437816"/>
    <lineage>
        <taxon>Bacteria</taxon>
        <taxon>Pseudomonadati</taxon>
        <taxon>Pseudomonadota</taxon>
        <taxon>Alphaproteobacteria</taxon>
        <taxon>Hyphomicrobiales</taxon>
        <taxon>Methylopilaceae</taxon>
        <taxon>Methylopila</taxon>
    </lineage>
</organism>
<keyword evidence="9 15" id="KW-0862">Zinc</keyword>
<dbReference type="GO" id="GO:0006526">
    <property type="term" value="P:L-arginine biosynthetic process"/>
    <property type="evidence" value="ECO:0007669"/>
    <property type="project" value="TreeGrafter"/>
</dbReference>
<dbReference type="RefSeq" id="WP_271199917.1">
    <property type="nucleotide sequence ID" value="NZ_BSFL01000001.1"/>
</dbReference>
<dbReference type="InterPro" id="IPR036264">
    <property type="entry name" value="Bact_exopeptidase_dim_dom"/>
</dbReference>
<evidence type="ECO:0000256" key="1">
    <source>
        <dbReference type="ARBA" id="ARBA00005130"/>
    </source>
</evidence>
<comment type="similarity">
    <text evidence="2 15">Belongs to the peptidase M20A family. DapE subfamily.</text>
</comment>
<dbReference type="InterPro" id="IPR005941">
    <property type="entry name" value="DapE_proteobac"/>
</dbReference>
<feature type="active site" evidence="15">
    <location>
        <position position="76"/>
    </location>
</feature>
<keyword evidence="7 15" id="KW-0479">Metal-binding</keyword>
<dbReference type="GO" id="GO:0009014">
    <property type="term" value="F:succinyl-diaminopimelate desuccinylase activity"/>
    <property type="evidence" value="ECO:0007669"/>
    <property type="project" value="UniProtKB-UniRule"/>
</dbReference>
<dbReference type="Gene3D" id="3.40.630.10">
    <property type="entry name" value="Zn peptidases"/>
    <property type="match status" value="2"/>
</dbReference>
<evidence type="ECO:0000256" key="9">
    <source>
        <dbReference type="ARBA" id="ARBA00022833"/>
    </source>
</evidence>
<comment type="subunit">
    <text evidence="3 15">Homodimer.</text>
</comment>
<evidence type="ECO:0000256" key="4">
    <source>
        <dbReference type="ARBA" id="ARBA00011921"/>
    </source>
</evidence>
<accession>A0A9W6JLT0</accession>
<comment type="function">
    <text evidence="15">Catalyzes the hydrolysis of N-succinyl-L,L-diaminopimelic acid (SDAP), forming succinate and LL-2,6-diaminopimelate (DAP), an intermediate involved in the bacterial biosynthesis of lysine and meso-diaminopimelic acid, an essential component of bacterial cell walls.</text>
</comment>
<feature type="binding site" evidence="15">
    <location>
        <position position="142"/>
    </location>
    <ligand>
        <name>Zn(2+)</name>
        <dbReference type="ChEBI" id="CHEBI:29105"/>
        <label>2</label>
    </ligand>
</feature>
<evidence type="ECO:0000256" key="12">
    <source>
        <dbReference type="ARBA" id="ARBA00023285"/>
    </source>
</evidence>
<dbReference type="InterPro" id="IPR050072">
    <property type="entry name" value="Peptidase_M20A"/>
</dbReference>
<evidence type="ECO:0000256" key="5">
    <source>
        <dbReference type="ARBA" id="ARBA00022391"/>
    </source>
</evidence>
<keyword evidence="12 15" id="KW-0170">Cobalt</keyword>
<evidence type="ECO:0000256" key="2">
    <source>
        <dbReference type="ARBA" id="ARBA00006746"/>
    </source>
</evidence>
<evidence type="ECO:0000256" key="7">
    <source>
        <dbReference type="ARBA" id="ARBA00022723"/>
    </source>
</evidence>
<evidence type="ECO:0000256" key="8">
    <source>
        <dbReference type="ARBA" id="ARBA00022801"/>
    </source>
</evidence>
<evidence type="ECO:0000313" key="18">
    <source>
        <dbReference type="Proteomes" id="UP001143309"/>
    </source>
</evidence>
<evidence type="ECO:0000256" key="10">
    <source>
        <dbReference type="ARBA" id="ARBA00022915"/>
    </source>
</evidence>
<comment type="cofactor">
    <cofactor evidence="15">
        <name>Zn(2+)</name>
        <dbReference type="ChEBI" id="CHEBI:29105"/>
    </cofactor>
    <cofactor evidence="15">
        <name>Co(2+)</name>
        <dbReference type="ChEBI" id="CHEBI:48828"/>
    </cofactor>
    <text evidence="15">Binds 2 Zn(2+) or Co(2+) ions per subunit.</text>
</comment>
<evidence type="ECO:0000256" key="6">
    <source>
        <dbReference type="ARBA" id="ARBA00022605"/>
    </source>
</evidence>